<name>A3ZRL5_9BACT</name>
<dbReference type="eggNOG" id="ENOG502ZB6S">
    <property type="taxonomic scope" value="Bacteria"/>
</dbReference>
<dbReference type="Proteomes" id="UP000004358">
    <property type="component" value="Unassembled WGS sequence"/>
</dbReference>
<gene>
    <name evidence="1" type="ORF">DSM3645_12226</name>
</gene>
<evidence type="ECO:0000313" key="1">
    <source>
        <dbReference type="EMBL" id="EAQ80784.1"/>
    </source>
</evidence>
<dbReference type="HOGENOM" id="CLU_841687_0_0_0"/>
<sequence length="349" mass="38040">MTGDLRAAEYLLIDDAPQPVDVSRVSYQYGSLSDGGHCSDLVDCECGSAIEEGCCAAVYDCGPTCGCEGSGCGCCGDHDGWLSRFLVPGDQCFTDFISPMTNPVFFEDPRTLTEARFIYLHHQVPNGALGGNVNVIALQLRAALTENLSIIATKDGFLTSTNPLIDDGWADVSAGLKYNLYKDPSRQRLLSAGFTFEMPVGSTRSLQGNGDGMFDLFLTGGTQFGRNNHWVSASGFLLPTDKSAESSIWFWSNHVDHRIAGTNFYLLGETNWYHYMSSGKAFNTAPIEGGDLFNFGTVGVAGNDIVTGALGVKYKPHSKMELGFAWETPLTERRDVLQNRLTVDCIFRY</sequence>
<comment type="caution">
    <text evidence="1">The sequence shown here is derived from an EMBL/GenBank/DDBJ whole genome shotgun (WGS) entry which is preliminary data.</text>
</comment>
<evidence type="ECO:0000313" key="2">
    <source>
        <dbReference type="Proteomes" id="UP000004358"/>
    </source>
</evidence>
<reference evidence="1 2" key="1">
    <citation type="submission" date="2006-02" db="EMBL/GenBank/DDBJ databases">
        <authorList>
            <person name="Amann R."/>
            <person name="Ferriera S."/>
            <person name="Johnson J."/>
            <person name="Kravitz S."/>
            <person name="Halpern A."/>
            <person name="Remington K."/>
            <person name="Beeson K."/>
            <person name="Tran B."/>
            <person name="Rogers Y.-H."/>
            <person name="Friedman R."/>
            <person name="Venter J.C."/>
        </authorList>
    </citation>
    <scope>NUCLEOTIDE SEQUENCE [LARGE SCALE GENOMIC DNA]</scope>
    <source>
        <strain evidence="1 2">DSM 3645</strain>
    </source>
</reference>
<organism evidence="1 2">
    <name type="scientific">Blastopirellula marina DSM 3645</name>
    <dbReference type="NCBI Taxonomy" id="314230"/>
    <lineage>
        <taxon>Bacteria</taxon>
        <taxon>Pseudomonadati</taxon>
        <taxon>Planctomycetota</taxon>
        <taxon>Planctomycetia</taxon>
        <taxon>Pirellulales</taxon>
        <taxon>Pirellulaceae</taxon>
        <taxon>Blastopirellula</taxon>
    </lineage>
</organism>
<dbReference type="EMBL" id="AANZ01000007">
    <property type="protein sequence ID" value="EAQ80784.1"/>
    <property type="molecule type" value="Genomic_DNA"/>
</dbReference>
<accession>A3ZRL5</accession>
<dbReference type="AlphaFoldDB" id="A3ZRL5"/>
<protein>
    <submittedName>
        <fullName evidence="1">Uncharacterized protein</fullName>
    </submittedName>
</protein>
<proteinExistence type="predicted"/>